<dbReference type="EMBL" id="FNYR01000002">
    <property type="protein sequence ID" value="SEI55729.1"/>
    <property type="molecule type" value="Genomic_DNA"/>
</dbReference>
<dbReference type="Proteomes" id="UP000198888">
    <property type="component" value="Unassembled WGS sequence"/>
</dbReference>
<feature type="transmembrane region" description="Helical" evidence="1">
    <location>
        <begin position="54"/>
        <end position="73"/>
    </location>
</feature>
<evidence type="ECO:0000313" key="3">
    <source>
        <dbReference type="Proteomes" id="UP000198888"/>
    </source>
</evidence>
<proteinExistence type="predicted"/>
<name>A0A1H6RIX3_9EURY</name>
<reference evidence="2 3" key="1">
    <citation type="submission" date="2016-10" db="EMBL/GenBank/DDBJ databases">
        <authorList>
            <person name="de Groot N.N."/>
        </authorList>
    </citation>
    <scope>NUCLEOTIDE SEQUENCE [LARGE SCALE GENOMIC DNA]</scope>
    <source>
        <strain evidence="2 3">DSM 22187</strain>
    </source>
</reference>
<gene>
    <name evidence="2" type="ORF">SAMN05444271_102235</name>
</gene>
<sequence>MLLASLARMDLSRRPVDGRGGSLSGQAVTASETHRQHIYWIGGRLSNQRPLRTGGGGFLLAVGLAVGVARFSVD</sequence>
<keyword evidence="1" id="KW-1133">Transmembrane helix</keyword>
<keyword evidence="3" id="KW-1185">Reference proteome</keyword>
<evidence type="ECO:0000256" key="1">
    <source>
        <dbReference type="SAM" id="Phobius"/>
    </source>
</evidence>
<evidence type="ECO:0000313" key="2">
    <source>
        <dbReference type="EMBL" id="SEI55729.1"/>
    </source>
</evidence>
<protein>
    <submittedName>
        <fullName evidence="2">Uncharacterized protein</fullName>
    </submittedName>
</protein>
<organism evidence="2 3">
    <name type="scientific">Halohasta litchfieldiae</name>
    <dbReference type="NCBI Taxonomy" id="1073996"/>
    <lineage>
        <taxon>Archaea</taxon>
        <taxon>Methanobacteriati</taxon>
        <taxon>Methanobacteriota</taxon>
        <taxon>Stenosarchaea group</taxon>
        <taxon>Halobacteria</taxon>
        <taxon>Halobacteriales</taxon>
        <taxon>Haloferacaceae</taxon>
        <taxon>Halohasta</taxon>
    </lineage>
</organism>
<dbReference type="AlphaFoldDB" id="A0A1H6RIX3"/>
<keyword evidence="1" id="KW-0472">Membrane</keyword>
<accession>A0A1H6RIX3</accession>
<keyword evidence="1" id="KW-0812">Transmembrane</keyword>